<accession>A0A6P8RTP3</accession>
<keyword evidence="3" id="KW-0964">Secreted</keyword>
<dbReference type="FunCoup" id="A0A6P8RTP3">
    <property type="interactions" value="350"/>
</dbReference>
<dbReference type="Pfam" id="PF15171">
    <property type="entry name" value="Spexin"/>
    <property type="match status" value="1"/>
</dbReference>
<evidence type="ECO:0000256" key="5">
    <source>
        <dbReference type="ARBA" id="ARBA00022729"/>
    </source>
</evidence>
<dbReference type="Proteomes" id="UP000515159">
    <property type="component" value="Chromosome 7"/>
</dbReference>
<feature type="region of interest" description="Disordered" evidence="6">
    <location>
        <begin position="1"/>
        <end position="27"/>
    </location>
</feature>
<evidence type="ECO:0000256" key="4">
    <source>
        <dbReference type="ARBA" id="ARBA00022702"/>
    </source>
</evidence>
<comment type="similarity">
    <text evidence="2">Belongs to the spexin family.</text>
</comment>
<keyword evidence="4" id="KW-0372">Hormone</keyword>
<evidence type="ECO:0000313" key="8">
    <source>
        <dbReference type="RefSeq" id="XP_033808937.1"/>
    </source>
</evidence>
<proteinExistence type="inferred from homology"/>
<evidence type="ECO:0000256" key="6">
    <source>
        <dbReference type="SAM" id="MobiDB-lite"/>
    </source>
</evidence>
<dbReference type="AlphaFoldDB" id="A0A6P8RTP3"/>
<comment type="subcellular location">
    <subcellularLocation>
        <location evidence="1">Secreted</location>
    </subcellularLocation>
</comment>
<name>A0A6P8RTP3_GEOSA</name>
<dbReference type="OrthoDB" id="9946068at2759"/>
<evidence type="ECO:0000256" key="2">
    <source>
        <dbReference type="ARBA" id="ARBA00006687"/>
    </source>
</evidence>
<sequence>MLYLKGASDGHGFTSDESQRKSLSDQLQLETRSQNSNLITASEAAELFLSILQNPQENGEGRSKSKALFLVDVRSYLTSLVNGRSKLHQDF</sequence>
<dbReference type="InParanoid" id="A0A6P8RTP3"/>
<evidence type="ECO:0000313" key="7">
    <source>
        <dbReference type="Proteomes" id="UP000515159"/>
    </source>
</evidence>
<dbReference type="KEGG" id="gsh:117364148"/>
<dbReference type="RefSeq" id="XP_033808937.1">
    <property type="nucleotide sequence ID" value="XM_033953046.1"/>
</dbReference>
<reference evidence="8" key="1">
    <citation type="submission" date="2025-08" db="UniProtKB">
        <authorList>
            <consortium name="RefSeq"/>
        </authorList>
    </citation>
    <scope>IDENTIFICATION</scope>
</reference>
<gene>
    <name evidence="8" type="primary">SPX</name>
</gene>
<dbReference type="CTD" id="80763"/>
<dbReference type="PANTHER" id="PTHR28590:SF1">
    <property type="entry name" value="SPEXIN"/>
    <property type="match status" value="1"/>
</dbReference>
<keyword evidence="7" id="KW-1185">Reference proteome</keyword>
<dbReference type="InterPro" id="IPR028126">
    <property type="entry name" value="Spexin"/>
</dbReference>
<protein>
    <submittedName>
        <fullName evidence="8">Spexin isoform X1</fullName>
    </submittedName>
</protein>
<dbReference type="GeneID" id="117364148"/>
<dbReference type="GO" id="GO:0005576">
    <property type="term" value="C:extracellular region"/>
    <property type="evidence" value="ECO:0007669"/>
    <property type="project" value="UniProtKB-SubCell"/>
</dbReference>
<organism evidence="7 8">
    <name type="scientific">Geotrypetes seraphini</name>
    <name type="common">Gaboon caecilian</name>
    <name type="synonym">Caecilia seraphini</name>
    <dbReference type="NCBI Taxonomy" id="260995"/>
    <lineage>
        <taxon>Eukaryota</taxon>
        <taxon>Metazoa</taxon>
        <taxon>Chordata</taxon>
        <taxon>Craniata</taxon>
        <taxon>Vertebrata</taxon>
        <taxon>Euteleostomi</taxon>
        <taxon>Amphibia</taxon>
        <taxon>Gymnophiona</taxon>
        <taxon>Geotrypetes</taxon>
    </lineage>
</organism>
<dbReference type="GO" id="GO:0005184">
    <property type="term" value="F:neuropeptide hormone activity"/>
    <property type="evidence" value="ECO:0007669"/>
    <property type="project" value="InterPro"/>
</dbReference>
<keyword evidence="5" id="KW-0732">Signal</keyword>
<dbReference type="PANTHER" id="PTHR28590">
    <property type="entry name" value="SPEXIN"/>
    <property type="match status" value="1"/>
</dbReference>
<evidence type="ECO:0000256" key="3">
    <source>
        <dbReference type="ARBA" id="ARBA00022525"/>
    </source>
</evidence>
<evidence type="ECO:0000256" key="1">
    <source>
        <dbReference type="ARBA" id="ARBA00004613"/>
    </source>
</evidence>